<keyword evidence="19" id="KW-1185">Reference proteome</keyword>
<evidence type="ECO:0000313" key="19">
    <source>
        <dbReference type="Proteomes" id="UP000095085"/>
    </source>
</evidence>
<proteinExistence type="inferred from homology"/>
<dbReference type="InterPro" id="IPR001915">
    <property type="entry name" value="Peptidase_M48"/>
</dbReference>
<evidence type="ECO:0000256" key="11">
    <source>
        <dbReference type="ARBA" id="ARBA00044456"/>
    </source>
</evidence>
<dbReference type="STRING" id="984485.A0A1E4RRR2"/>
<feature type="transmembrane region" description="Helical" evidence="15">
    <location>
        <begin position="203"/>
        <end position="226"/>
    </location>
</feature>
<evidence type="ECO:0000259" key="16">
    <source>
        <dbReference type="Pfam" id="PF01435"/>
    </source>
</evidence>
<dbReference type="Pfam" id="PF16491">
    <property type="entry name" value="Peptidase_M48_N"/>
    <property type="match status" value="1"/>
</dbReference>
<keyword evidence="2 15" id="KW-0645">Protease</keyword>
<feature type="transmembrane region" description="Helical" evidence="15">
    <location>
        <begin position="20"/>
        <end position="38"/>
    </location>
</feature>
<dbReference type="Gene3D" id="3.30.2010.10">
    <property type="entry name" value="Metalloproteases ('zincins'), catalytic domain"/>
    <property type="match status" value="1"/>
</dbReference>
<keyword evidence="10 15" id="KW-0472">Membrane</keyword>
<dbReference type="CDD" id="cd07343">
    <property type="entry name" value="M48A_Zmpste24p_like"/>
    <property type="match status" value="1"/>
</dbReference>
<dbReference type="GO" id="GO:0071586">
    <property type="term" value="P:CAAX-box protein processing"/>
    <property type="evidence" value="ECO:0007669"/>
    <property type="project" value="UniProtKB-UniRule"/>
</dbReference>
<evidence type="ECO:0000256" key="7">
    <source>
        <dbReference type="ARBA" id="ARBA00022833"/>
    </source>
</evidence>
<evidence type="ECO:0000259" key="17">
    <source>
        <dbReference type="Pfam" id="PF16491"/>
    </source>
</evidence>
<sequence>MSFFSSLPSLFDSPSINWKGIFTTGVLLYHFADSYINYRQFKALNKKSPPAALKAQVDQDTFIKSQNYARDRLKLSFFKTVYQAAKQLLYVEYDLFPKIWNLSEIILKNIAPFLPKSFVGTILQAVIFENIQFSLNTVMSLPLDLYANFIIEAKHGFNKYTLKSFLIDQLKIIVFSSIIHSIVAAGISKVIDYFGLQFVFYSSVFLLLFLIFLYTVIPVVIIPWIYKMTSLENGELRNELEALTAKVKFPSSNLFVIDGSSKSSHSNAFFSGLPWSKQIVLYDTLIESASTDEIVAVLAHEIGHWKLNHILQLLIGDFVQSVVNFYLFLFFLNNKSFYNQFGFGNVRAAWVAFTIYNLLIQPVELLNNLALNQLTRRNEYLADEYAKELGYSDALARALIILDKENLTSTDPDWLYSCYKLSHPSLTERLSAIGYVSEKKIT</sequence>
<comment type="catalytic activity">
    <reaction evidence="11 15">
        <text>Hydrolyzes the peptide bond -P2-(S-farnesyl or geranylgeranyl)C-P1'-P2'-P3'-COOH where P1' and P2' are amino acids with aliphatic side chains and P3' is any C-terminal residue.</text>
        <dbReference type="EC" id="3.4.24.84"/>
    </reaction>
</comment>
<accession>A0A1E4RRR2</accession>
<evidence type="ECO:0000256" key="15">
    <source>
        <dbReference type="RuleBase" id="RU366005"/>
    </source>
</evidence>
<dbReference type="EMBL" id="KV454538">
    <property type="protein sequence ID" value="ODV69891.1"/>
    <property type="molecule type" value="Genomic_DNA"/>
</dbReference>
<keyword evidence="8 15" id="KW-1133">Transmembrane helix</keyword>
<keyword evidence="5 15" id="KW-0378">Hydrolase</keyword>
<dbReference type="Proteomes" id="UP000095085">
    <property type="component" value="Unassembled WGS sequence"/>
</dbReference>
<keyword evidence="7 14" id="KW-0862">Zinc</keyword>
<dbReference type="GO" id="GO:0005789">
    <property type="term" value="C:endoplasmic reticulum membrane"/>
    <property type="evidence" value="ECO:0007669"/>
    <property type="project" value="UniProtKB-SubCell"/>
</dbReference>
<protein>
    <recommendedName>
        <fullName evidence="15">CAAX prenyl protease</fullName>
        <ecNumber evidence="15">3.4.24.84</ecNumber>
    </recommendedName>
</protein>
<evidence type="ECO:0000256" key="3">
    <source>
        <dbReference type="ARBA" id="ARBA00022692"/>
    </source>
</evidence>
<gene>
    <name evidence="18" type="ORF">HYPBUDRAFT_9209</name>
</gene>
<dbReference type="EC" id="3.4.24.84" evidence="15"/>
<feature type="domain" description="Peptidase M48" evidence="16">
    <location>
        <begin position="231"/>
        <end position="434"/>
    </location>
</feature>
<reference evidence="19" key="1">
    <citation type="submission" date="2016-05" db="EMBL/GenBank/DDBJ databases">
        <title>Comparative genomics of biotechnologically important yeasts.</title>
        <authorList>
            <consortium name="DOE Joint Genome Institute"/>
            <person name="Riley R."/>
            <person name="Haridas S."/>
            <person name="Wolfe K.H."/>
            <person name="Lopes M.R."/>
            <person name="Hittinger C.T."/>
            <person name="Goker M."/>
            <person name="Salamov A."/>
            <person name="Wisecaver J."/>
            <person name="Long T.M."/>
            <person name="Aerts A.L."/>
            <person name="Barry K."/>
            <person name="Choi C."/>
            <person name="Clum A."/>
            <person name="Coughlan A.Y."/>
            <person name="Deshpande S."/>
            <person name="Douglass A.P."/>
            <person name="Hanson S.J."/>
            <person name="Klenk H.-P."/>
            <person name="Labutti K."/>
            <person name="Lapidus A."/>
            <person name="Lindquist E."/>
            <person name="Lipzen A."/>
            <person name="Meier-Kolthoff J.P."/>
            <person name="Ohm R.A."/>
            <person name="Otillar R.P."/>
            <person name="Pangilinan J."/>
            <person name="Peng Y."/>
            <person name="Rokas A."/>
            <person name="Rosa C.A."/>
            <person name="Scheuner C."/>
            <person name="Sibirny A.A."/>
            <person name="Slot J.C."/>
            <person name="Stielow J.B."/>
            <person name="Sun H."/>
            <person name="Kurtzman C.P."/>
            <person name="Blackwell M."/>
            <person name="Grigoriev I.V."/>
            <person name="Jeffries T.W."/>
        </authorList>
    </citation>
    <scope>NUCLEOTIDE SEQUENCE [LARGE SCALE GENOMIC DNA]</scope>
    <source>
        <strain evidence="19">NRRL Y-1933</strain>
    </source>
</reference>
<evidence type="ECO:0000256" key="14">
    <source>
        <dbReference type="PIRSR" id="PIRSR627057-2"/>
    </source>
</evidence>
<keyword evidence="4 14" id="KW-0479">Metal-binding</keyword>
<feature type="active site" description="Proton donor" evidence="13">
    <location>
        <position position="383"/>
    </location>
</feature>
<evidence type="ECO:0000256" key="4">
    <source>
        <dbReference type="ARBA" id="ARBA00022723"/>
    </source>
</evidence>
<dbReference type="GeneID" id="30998440"/>
<comment type="similarity">
    <text evidence="12 15">Belongs to the peptidase M48A family.</text>
</comment>
<feature type="transmembrane region" description="Helical" evidence="15">
    <location>
        <begin position="172"/>
        <end position="191"/>
    </location>
</feature>
<evidence type="ECO:0000256" key="5">
    <source>
        <dbReference type="ARBA" id="ARBA00022801"/>
    </source>
</evidence>
<comment type="cofactor">
    <cofactor evidence="14 15">
        <name>Zn(2+)</name>
        <dbReference type="ChEBI" id="CHEBI:29105"/>
    </cofactor>
    <text evidence="14 15">Binds 1 zinc ion per subunit.</text>
</comment>
<dbReference type="PANTHER" id="PTHR10120">
    <property type="entry name" value="CAAX PRENYL PROTEASE 1"/>
    <property type="match status" value="1"/>
</dbReference>
<dbReference type="InterPro" id="IPR032456">
    <property type="entry name" value="Peptidase_M48_N"/>
</dbReference>
<evidence type="ECO:0000256" key="6">
    <source>
        <dbReference type="ARBA" id="ARBA00022824"/>
    </source>
</evidence>
<dbReference type="AlphaFoldDB" id="A0A1E4RRR2"/>
<feature type="binding site" evidence="14">
    <location>
        <position position="300"/>
    </location>
    <ligand>
        <name>Zn(2+)</name>
        <dbReference type="ChEBI" id="CHEBI:29105"/>
        <note>catalytic</note>
    </ligand>
</feature>
<feature type="active site" evidence="13">
    <location>
        <position position="301"/>
    </location>
</feature>
<feature type="domain" description="CAAX prenyl protease 1 N-terminal" evidence="17">
    <location>
        <begin position="40"/>
        <end position="227"/>
    </location>
</feature>
<feature type="transmembrane region" description="Helical" evidence="15">
    <location>
        <begin position="337"/>
        <end position="359"/>
    </location>
</feature>
<dbReference type="Pfam" id="PF01435">
    <property type="entry name" value="Peptidase_M48"/>
    <property type="match status" value="1"/>
</dbReference>
<keyword evidence="3 15" id="KW-0812">Transmembrane</keyword>
<feature type="binding site" evidence="14">
    <location>
        <position position="379"/>
    </location>
    <ligand>
        <name>Zn(2+)</name>
        <dbReference type="ChEBI" id="CHEBI:29105"/>
        <note>catalytic</note>
    </ligand>
</feature>
<dbReference type="GO" id="GO:0046872">
    <property type="term" value="F:metal ion binding"/>
    <property type="evidence" value="ECO:0007669"/>
    <property type="project" value="UniProtKB-UniRule"/>
</dbReference>
<feature type="binding site" evidence="14">
    <location>
        <position position="304"/>
    </location>
    <ligand>
        <name>Zn(2+)</name>
        <dbReference type="ChEBI" id="CHEBI:29105"/>
        <note>catalytic</note>
    </ligand>
</feature>
<dbReference type="FunFam" id="3.30.2010.10:FF:000002">
    <property type="entry name" value="CAAX prenyl protease"/>
    <property type="match status" value="1"/>
</dbReference>
<organism evidence="18 19">
    <name type="scientific">Hyphopichia burtonii NRRL Y-1933</name>
    <dbReference type="NCBI Taxonomy" id="984485"/>
    <lineage>
        <taxon>Eukaryota</taxon>
        <taxon>Fungi</taxon>
        <taxon>Dikarya</taxon>
        <taxon>Ascomycota</taxon>
        <taxon>Saccharomycotina</taxon>
        <taxon>Pichiomycetes</taxon>
        <taxon>Debaryomycetaceae</taxon>
        <taxon>Hyphopichia</taxon>
    </lineage>
</organism>
<evidence type="ECO:0000256" key="8">
    <source>
        <dbReference type="ARBA" id="ARBA00022989"/>
    </source>
</evidence>
<dbReference type="RefSeq" id="XP_020078958.1">
    <property type="nucleotide sequence ID" value="XM_020223891.1"/>
</dbReference>
<evidence type="ECO:0000313" key="18">
    <source>
        <dbReference type="EMBL" id="ODV69891.1"/>
    </source>
</evidence>
<evidence type="ECO:0000256" key="13">
    <source>
        <dbReference type="PIRSR" id="PIRSR627057-1"/>
    </source>
</evidence>
<dbReference type="GO" id="GO:0004222">
    <property type="term" value="F:metalloendopeptidase activity"/>
    <property type="evidence" value="ECO:0007669"/>
    <property type="project" value="UniProtKB-UniRule"/>
</dbReference>
<keyword evidence="9 15" id="KW-0482">Metalloprotease</keyword>
<keyword evidence="6 15" id="KW-0256">Endoplasmic reticulum</keyword>
<dbReference type="InterPro" id="IPR027057">
    <property type="entry name" value="CAXX_Prtase_1"/>
</dbReference>
<evidence type="ECO:0000256" key="9">
    <source>
        <dbReference type="ARBA" id="ARBA00023049"/>
    </source>
</evidence>
<evidence type="ECO:0000256" key="1">
    <source>
        <dbReference type="ARBA" id="ARBA00004477"/>
    </source>
</evidence>
<dbReference type="OrthoDB" id="360839at2759"/>
<evidence type="ECO:0000256" key="10">
    <source>
        <dbReference type="ARBA" id="ARBA00023136"/>
    </source>
</evidence>
<evidence type="ECO:0000256" key="12">
    <source>
        <dbReference type="ARBA" id="ARBA00060927"/>
    </source>
</evidence>
<evidence type="ECO:0000256" key="2">
    <source>
        <dbReference type="ARBA" id="ARBA00022670"/>
    </source>
</evidence>
<name>A0A1E4RRR2_9ASCO</name>
<comment type="subcellular location">
    <subcellularLocation>
        <location evidence="1 15">Endoplasmic reticulum membrane</location>
        <topology evidence="1 15">Multi-pass membrane protein</topology>
    </subcellularLocation>
</comment>
<feature type="transmembrane region" description="Helical" evidence="15">
    <location>
        <begin position="310"/>
        <end position="331"/>
    </location>
</feature>
<comment type="function">
    <text evidence="15">Proteolytically removes the C-terminal three residues of farnesylated proteins.</text>
</comment>